<keyword evidence="1" id="KW-0472">Membrane</keyword>
<keyword evidence="3" id="KW-1185">Reference proteome</keyword>
<keyword evidence="1" id="KW-1133">Transmembrane helix</keyword>
<dbReference type="RefSeq" id="WP_059139306.1">
    <property type="nucleotide sequence ID" value="NZ_LMBR01000190.1"/>
</dbReference>
<name>A0A101J9I5_CHLLI</name>
<dbReference type="OrthoDB" id="595284at2"/>
<evidence type="ECO:0000313" key="3">
    <source>
        <dbReference type="Proteomes" id="UP000053937"/>
    </source>
</evidence>
<gene>
    <name evidence="2" type="ORF">ASB62_07570</name>
</gene>
<organism evidence="2 3">
    <name type="scientific">Chlorobium limicola</name>
    <dbReference type="NCBI Taxonomy" id="1092"/>
    <lineage>
        <taxon>Bacteria</taxon>
        <taxon>Pseudomonadati</taxon>
        <taxon>Chlorobiota</taxon>
        <taxon>Chlorobiia</taxon>
        <taxon>Chlorobiales</taxon>
        <taxon>Chlorobiaceae</taxon>
        <taxon>Chlorobium/Pelodictyon group</taxon>
        <taxon>Chlorobium</taxon>
    </lineage>
</organism>
<comment type="caution">
    <text evidence="2">The sequence shown here is derived from an EMBL/GenBank/DDBJ whole genome shotgun (WGS) entry which is preliminary data.</text>
</comment>
<protein>
    <submittedName>
        <fullName evidence="2">Septum formation initiator</fullName>
    </submittedName>
</protein>
<evidence type="ECO:0000313" key="2">
    <source>
        <dbReference type="EMBL" id="KUL22768.1"/>
    </source>
</evidence>
<dbReference type="Pfam" id="PF04977">
    <property type="entry name" value="DivIC"/>
    <property type="match status" value="1"/>
</dbReference>
<dbReference type="InterPro" id="IPR007060">
    <property type="entry name" value="FtsL/DivIC"/>
</dbReference>
<reference evidence="2 3" key="1">
    <citation type="submission" date="2015-10" db="EMBL/GenBank/DDBJ databases">
        <title>Draft Genome Sequence of Chlorobium limicola strain Frasassi Growing under Artificial Lighting in the Frasassi Cave System.</title>
        <authorList>
            <person name="Mansor M."/>
            <person name="Macalady J."/>
        </authorList>
    </citation>
    <scope>NUCLEOTIDE SEQUENCE [LARGE SCALE GENOMIC DNA]</scope>
    <source>
        <strain evidence="2 3">Frasassi</strain>
    </source>
</reference>
<evidence type="ECO:0000256" key="1">
    <source>
        <dbReference type="SAM" id="Phobius"/>
    </source>
</evidence>
<feature type="transmembrane region" description="Helical" evidence="1">
    <location>
        <begin position="18"/>
        <end position="39"/>
    </location>
</feature>
<accession>A0A101J9I5</accession>
<dbReference type="AlphaFoldDB" id="A0A101J9I5"/>
<sequence length="102" mass="12373">MKIFNGLRDFISSNPKKFLFLVLFGFIVVWFLFDDYGLLKRIRMEAEHRMLVDRYRQEQQRIADNERRIGNAHNADSIEKAARERYNFRREGETLYIIRGNK</sequence>
<proteinExistence type="predicted"/>
<keyword evidence="1" id="KW-0812">Transmembrane</keyword>
<dbReference type="EMBL" id="LMBR01000190">
    <property type="protein sequence ID" value="KUL22768.1"/>
    <property type="molecule type" value="Genomic_DNA"/>
</dbReference>
<dbReference type="Proteomes" id="UP000053937">
    <property type="component" value="Unassembled WGS sequence"/>
</dbReference>